<dbReference type="GO" id="GO:0010468">
    <property type="term" value="P:regulation of gene expression"/>
    <property type="evidence" value="ECO:0007669"/>
    <property type="project" value="InterPro"/>
</dbReference>
<dbReference type="InterPro" id="IPR017516">
    <property type="entry name" value="AbrB_dup"/>
</dbReference>
<dbReference type="AlphaFoldDB" id="F6DVC7"/>
<keyword evidence="1" id="KW-0812">Transmembrane</keyword>
<keyword evidence="3" id="KW-1185">Reference proteome</keyword>
<sequence length="370" mass="40545">MDKYLDTKKRTTRVFITLITAITGGIAFKLLHLPIPWLLGPMIAVLIGSKVFKGYYEWPGQARNAGMIIVGYTIGLSMTSAALQEISRQLPIILLMTLLLLLMCTGIAFVVSRLSGSDYKTVLMGSIPGGMTQMIVLAEETEGIDITVVTVLQVIRLMMIIICIPLLIFNPFFGQQHHAAADTSMVSGFLLNWGDLFPNLFIFALVCILCAWLGNKIKLPTAFLLGPAIGTAILQIYGLNGPALPSPLINGAQLLIGTYISLLLKPDQLTRKFRTISLAIGSGLVLILGSWGFSLLLTQFQPVSASTSLLSLSPGGMDQMGIIAHEVHADLSMVAGYQLFRMFFIFFVVPPLLRMIIQYDLKKRRKPARE</sequence>
<feature type="transmembrane region" description="Helical" evidence="1">
    <location>
        <begin position="276"/>
        <end position="297"/>
    </location>
</feature>
<dbReference type="PANTHER" id="PTHR38457">
    <property type="entry name" value="REGULATOR ABRB-RELATED"/>
    <property type="match status" value="1"/>
</dbReference>
<dbReference type="Proteomes" id="UP000009234">
    <property type="component" value="Chromosome"/>
</dbReference>
<proteinExistence type="predicted"/>
<feature type="transmembrane region" description="Helical" evidence="1">
    <location>
        <begin position="89"/>
        <end position="111"/>
    </location>
</feature>
<dbReference type="eggNOG" id="COG3180">
    <property type="taxonomic scope" value="Bacteria"/>
</dbReference>
<feature type="transmembrane region" description="Helical" evidence="1">
    <location>
        <begin position="64"/>
        <end position="83"/>
    </location>
</feature>
<dbReference type="RefSeq" id="WP_013842042.1">
    <property type="nucleotide sequence ID" value="NC_015589.1"/>
</dbReference>
<feature type="transmembrane region" description="Helical" evidence="1">
    <location>
        <begin position="154"/>
        <end position="173"/>
    </location>
</feature>
<dbReference type="NCBIfam" id="TIGR03082">
    <property type="entry name" value="Gneg_AbrB_dup"/>
    <property type="match status" value="2"/>
</dbReference>
<reference evidence="2 3" key="2">
    <citation type="journal article" date="2012" name="Stand. Genomic Sci.">
        <title>Complete genome sequence of the sulfate-reducing firmicute Desulfotomaculum ruminis type strain (DL(T)).</title>
        <authorList>
            <person name="Spring S."/>
            <person name="Visser M."/>
            <person name="Lu M."/>
            <person name="Copeland A."/>
            <person name="Lapidus A."/>
            <person name="Lucas S."/>
            <person name="Cheng J.F."/>
            <person name="Han C."/>
            <person name="Tapia R."/>
            <person name="Goodwin L.A."/>
            <person name="Pitluck S."/>
            <person name="Ivanova N."/>
            <person name="Land M."/>
            <person name="Hauser L."/>
            <person name="Larimer F."/>
            <person name="Rohde M."/>
            <person name="Goker M."/>
            <person name="Detter J.C."/>
            <person name="Kyrpides N.C."/>
            <person name="Woyke T."/>
            <person name="Schaap P.J."/>
            <person name="Plugge C.M."/>
            <person name="Muyzer G."/>
            <person name="Kuever J."/>
            <person name="Pereira I.A."/>
            <person name="Parshina S.N."/>
            <person name="Bernier-Latmani R."/>
            <person name="Stams A.J."/>
            <person name="Klenk H.P."/>
        </authorList>
    </citation>
    <scope>NUCLEOTIDE SEQUENCE [LARGE SCALE GENOMIC DNA]</scope>
    <source>
        <strain evidence="3">ATCC 23193 / DSM 2154 / NCIB 8452 / DL</strain>
    </source>
</reference>
<evidence type="ECO:0000313" key="2">
    <source>
        <dbReference type="EMBL" id="AEG60280.1"/>
    </source>
</evidence>
<evidence type="ECO:0000313" key="3">
    <source>
        <dbReference type="Proteomes" id="UP000009234"/>
    </source>
</evidence>
<feature type="transmembrane region" description="Helical" evidence="1">
    <location>
        <begin position="34"/>
        <end position="52"/>
    </location>
</feature>
<feature type="transmembrane region" description="Helical" evidence="1">
    <location>
        <begin position="193"/>
        <end position="214"/>
    </location>
</feature>
<reference evidence="3" key="1">
    <citation type="submission" date="2011-05" db="EMBL/GenBank/DDBJ databases">
        <title>Complete sequence of Desulfotomaculum ruminis DSM 2154.</title>
        <authorList>
            <person name="Lucas S."/>
            <person name="Copeland A."/>
            <person name="Lapidus A."/>
            <person name="Cheng J.-F."/>
            <person name="Goodwin L."/>
            <person name="Pitluck S."/>
            <person name="Lu M."/>
            <person name="Detter J.C."/>
            <person name="Han C."/>
            <person name="Tapia R."/>
            <person name="Land M."/>
            <person name="Hauser L."/>
            <person name="Kyrpides N."/>
            <person name="Ivanova N."/>
            <person name="Mikhailova N."/>
            <person name="Pagani I."/>
            <person name="Stams A.J.M."/>
            <person name="Plugge C.M."/>
            <person name="Muyzer G."/>
            <person name="Kuever J."/>
            <person name="Parshina S.N."/>
            <person name="Ivanova A.E."/>
            <person name="Nazina T.N."/>
            <person name="Brambilla E."/>
            <person name="Spring S."/>
            <person name="Klenk H.-P."/>
            <person name="Woyke T."/>
        </authorList>
    </citation>
    <scope>NUCLEOTIDE SEQUENCE [LARGE SCALE GENOMIC DNA]</scope>
    <source>
        <strain evidence="3">ATCC 23193 / DSM 2154 / NCIB 8452 / DL</strain>
    </source>
</reference>
<keyword evidence="1" id="KW-1133">Transmembrane helix</keyword>
<dbReference type="GO" id="GO:0016020">
    <property type="term" value="C:membrane"/>
    <property type="evidence" value="ECO:0007669"/>
    <property type="project" value="InterPro"/>
</dbReference>
<dbReference type="PIRSF" id="PIRSF038991">
    <property type="entry name" value="Protein_AbrB"/>
    <property type="match status" value="1"/>
</dbReference>
<gene>
    <name evidence="2" type="ordered locus">Desru_2026</name>
</gene>
<feature type="transmembrane region" description="Helical" evidence="1">
    <location>
        <begin position="221"/>
        <end position="238"/>
    </location>
</feature>
<organism evidence="2 3">
    <name type="scientific">Desulforamulus ruminis (strain ATCC 23193 / DSM 2154 / NCIMB 8452 / DL)</name>
    <name type="common">Desulfotomaculum ruminis</name>
    <dbReference type="NCBI Taxonomy" id="696281"/>
    <lineage>
        <taxon>Bacteria</taxon>
        <taxon>Bacillati</taxon>
        <taxon>Bacillota</taxon>
        <taxon>Clostridia</taxon>
        <taxon>Eubacteriales</taxon>
        <taxon>Peptococcaceae</taxon>
        <taxon>Desulforamulus</taxon>
    </lineage>
</organism>
<dbReference type="PANTHER" id="PTHR38457:SF1">
    <property type="entry name" value="REGULATOR ABRB-RELATED"/>
    <property type="match status" value="1"/>
</dbReference>
<keyword evidence="1" id="KW-0472">Membrane</keyword>
<dbReference type="HOGENOM" id="CLU_050210_2_0_9"/>
<feature type="transmembrane region" description="Helical" evidence="1">
    <location>
        <begin position="244"/>
        <end position="264"/>
    </location>
</feature>
<protein>
    <submittedName>
        <fullName evidence="2">Membrane protein AbrB duplication</fullName>
    </submittedName>
</protein>
<dbReference type="InterPro" id="IPR007820">
    <property type="entry name" value="AbrB_fam"/>
</dbReference>
<evidence type="ECO:0000256" key="1">
    <source>
        <dbReference type="SAM" id="Phobius"/>
    </source>
</evidence>
<feature type="transmembrane region" description="Helical" evidence="1">
    <location>
        <begin position="12"/>
        <end position="28"/>
    </location>
</feature>
<feature type="transmembrane region" description="Helical" evidence="1">
    <location>
        <begin position="339"/>
        <end position="357"/>
    </location>
</feature>
<dbReference type="EMBL" id="CP002780">
    <property type="protein sequence ID" value="AEG60280.1"/>
    <property type="molecule type" value="Genomic_DNA"/>
</dbReference>
<accession>F6DVC7</accession>
<dbReference type="Pfam" id="PF05145">
    <property type="entry name" value="AbrB"/>
    <property type="match status" value="1"/>
</dbReference>
<dbReference type="OrthoDB" id="5460360at2"/>
<dbReference type="STRING" id="696281.Desru_2026"/>
<dbReference type="KEGG" id="dru:Desru_2026"/>
<name>F6DVC7_DESRL</name>